<name>A0A1P8JQ08_9BURK</name>
<dbReference type="KEGG" id="rhy:RD110_00245"/>
<dbReference type="STRING" id="1842727.RD110_00245"/>
<gene>
    <name evidence="3" type="ORF">RD110_00245</name>
</gene>
<dbReference type="OrthoDB" id="9768878at2"/>
<dbReference type="PANTHER" id="PTHR43172:SF1">
    <property type="entry name" value="ADENYLOSUCCINATE LYASE"/>
    <property type="match status" value="1"/>
</dbReference>
<reference evidence="3 4" key="1">
    <citation type="submission" date="2017-01" db="EMBL/GenBank/DDBJ databases">
        <authorList>
            <person name="Mah S.A."/>
            <person name="Swanson W.J."/>
            <person name="Moy G.W."/>
            <person name="Vacquier V.D."/>
        </authorList>
    </citation>
    <scope>NUCLEOTIDE SEQUENCE [LARGE SCALE GENOMIC DNA]</scope>
    <source>
        <strain evidence="3 4">DCY110</strain>
    </source>
</reference>
<dbReference type="PRINTS" id="PR00149">
    <property type="entry name" value="FUMRATELYASE"/>
</dbReference>
<dbReference type="CDD" id="cd01597">
    <property type="entry name" value="pCLME"/>
    <property type="match status" value="1"/>
</dbReference>
<dbReference type="PROSITE" id="PS00163">
    <property type="entry name" value="FUMARATE_LYASES"/>
    <property type="match status" value="1"/>
</dbReference>
<dbReference type="Pfam" id="PF10397">
    <property type="entry name" value="ADSL_C"/>
    <property type="match status" value="1"/>
</dbReference>
<dbReference type="AlphaFoldDB" id="A0A1P8JQ08"/>
<dbReference type="GO" id="GO:0005829">
    <property type="term" value="C:cytosol"/>
    <property type="evidence" value="ECO:0007669"/>
    <property type="project" value="TreeGrafter"/>
</dbReference>
<dbReference type="Gene3D" id="1.20.200.10">
    <property type="entry name" value="Fumarase/aspartase (Central domain)"/>
    <property type="match status" value="1"/>
</dbReference>
<proteinExistence type="predicted"/>
<dbReference type="EMBL" id="CP019236">
    <property type="protein sequence ID" value="APW35836.1"/>
    <property type="molecule type" value="Genomic_DNA"/>
</dbReference>
<keyword evidence="1 3" id="KW-0456">Lyase</keyword>
<accession>A0A1P8JQ08</accession>
<dbReference type="InterPro" id="IPR019468">
    <property type="entry name" value="AdenyloSucc_lyase_C"/>
</dbReference>
<organism evidence="3 4">
    <name type="scientific">Rhodoferax koreensis</name>
    <dbReference type="NCBI Taxonomy" id="1842727"/>
    <lineage>
        <taxon>Bacteria</taxon>
        <taxon>Pseudomonadati</taxon>
        <taxon>Pseudomonadota</taxon>
        <taxon>Betaproteobacteria</taxon>
        <taxon>Burkholderiales</taxon>
        <taxon>Comamonadaceae</taxon>
        <taxon>Rhodoferax</taxon>
    </lineage>
</organism>
<dbReference type="Gene3D" id="1.10.40.30">
    <property type="entry name" value="Fumarase/aspartase (C-terminal domain)"/>
    <property type="match status" value="1"/>
</dbReference>
<dbReference type="GO" id="GO:0044208">
    <property type="term" value="P:'de novo' AMP biosynthetic process"/>
    <property type="evidence" value="ECO:0007669"/>
    <property type="project" value="TreeGrafter"/>
</dbReference>
<dbReference type="GO" id="GO:0004018">
    <property type="term" value="F:N6-(1,2-dicarboxyethyl)AMP AMP-lyase (fumarate-forming) activity"/>
    <property type="evidence" value="ECO:0007669"/>
    <property type="project" value="TreeGrafter"/>
</dbReference>
<dbReference type="Pfam" id="PF00206">
    <property type="entry name" value="Lyase_1"/>
    <property type="match status" value="1"/>
</dbReference>
<dbReference type="SMART" id="SM00998">
    <property type="entry name" value="ADSL_C"/>
    <property type="match status" value="1"/>
</dbReference>
<keyword evidence="4" id="KW-1185">Reference proteome</keyword>
<evidence type="ECO:0000313" key="4">
    <source>
        <dbReference type="Proteomes" id="UP000186609"/>
    </source>
</evidence>
<dbReference type="InterPro" id="IPR008948">
    <property type="entry name" value="L-Aspartase-like"/>
</dbReference>
<dbReference type="InterPro" id="IPR020557">
    <property type="entry name" value="Fumarate_lyase_CS"/>
</dbReference>
<protein>
    <submittedName>
        <fullName evidence="3">Adenylosuccinate lyase</fullName>
    </submittedName>
</protein>
<evidence type="ECO:0000259" key="2">
    <source>
        <dbReference type="SMART" id="SM00998"/>
    </source>
</evidence>
<dbReference type="RefSeq" id="WP_076195594.1">
    <property type="nucleotide sequence ID" value="NZ_CP019236.1"/>
</dbReference>
<evidence type="ECO:0000313" key="3">
    <source>
        <dbReference type="EMBL" id="APW35836.1"/>
    </source>
</evidence>
<sequence length="451" mass="48886">MPIGMFESFMTSYCFSDDAKRIWNDSATLQAWLDVEVALARAQAELGLIPASAAEVIAAKGQASLFDRERLARDIAFSQHGLVPVLHQFEALCGEPAARYIHWGATTQNIFDTGASLQMAQTHRLLVQGLDDAIAHLSRLALAHKASPMAGRTHGQHALPTTFGLKVATWIDELDRQRQRLAERFAPSFPTLLGGAIGTYGATGAVGRAVEQRVAELLGLQANLMPSRASYDRAADYCTTLGLLAATIEKIGTSVVLLMRTEIAEVAEAFHLGKMGSSTMAQKRNPNTAMSMIGMARLLRGRVPVAIEAMVRQDEGDGSASFVTDVLLPDIGITALSLVAFLARLTQGLQADEAAMRHNLGLTNGLIAAETAMMRLGLEIGRPKAHHVLYEAAQRAQSDKVPYLTAIQEHPEFRHTPVPDNLPRWLDPETNLGESVALTEDTVRRVAQRKG</sequence>
<dbReference type="GO" id="GO:0070626">
    <property type="term" value="F:(S)-2-(5-amino-1-(5-phospho-D-ribosyl)imidazole-4-carboxamido) succinate lyase (fumarate-forming) activity"/>
    <property type="evidence" value="ECO:0007669"/>
    <property type="project" value="TreeGrafter"/>
</dbReference>
<dbReference type="Proteomes" id="UP000186609">
    <property type="component" value="Chromosome"/>
</dbReference>
<dbReference type="SUPFAM" id="SSF48557">
    <property type="entry name" value="L-aspartase-like"/>
    <property type="match status" value="1"/>
</dbReference>
<dbReference type="InterPro" id="IPR022761">
    <property type="entry name" value="Fumarate_lyase_N"/>
</dbReference>
<evidence type="ECO:0000256" key="1">
    <source>
        <dbReference type="ARBA" id="ARBA00023239"/>
    </source>
</evidence>
<feature type="domain" description="Adenylosuccinate lyase C-terminal" evidence="2">
    <location>
        <begin position="364"/>
        <end position="443"/>
    </location>
</feature>
<dbReference type="InterPro" id="IPR000362">
    <property type="entry name" value="Fumarate_lyase_fam"/>
</dbReference>
<dbReference type="PANTHER" id="PTHR43172">
    <property type="entry name" value="ADENYLOSUCCINATE LYASE"/>
    <property type="match status" value="1"/>
</dbReference>